<gene>
    <name evidence="1" type="ORF">FHU37_005266</name>
</gene>
<name>A0A853A296_9ACTN</name>
<dbReference type="Proteomes" id="UP000567795">
    <property type="component" value="Unassembled WGS sequence"/>
</dbReference>
<organism evidence="1 2">
    <name type="scientific">Allostreptomyces psammosilenae</name>
    <dbReference type="NCBI Taxonomy" id="1892865"/>
    <lineage>
        <taxon>Bacteria</taxon>
        <taxon>Bacillati</taxon>
        <taxon>Actinomycetota</taxon>
        <taxon>Actinomycetes</taxon>
        <taxon>Kitasatosporales</taxon>
        <taxon>Streptomycetaceae</taxon>
        <taxon>Allostreptomyces</taxon>
    </lineage>
</organism>
<evidence type="ECO:0000313" key="2">
    <source>
        <dbReference type="Proteomes" id="UP000567795"/>
    </source>
</evidence>
<reference evidence="1 2" key="1">
    <citation type="submission" date="2020-07" db="EMBL/GenBank/DDBJ databases">
        <title>Sequencing the genomes of 1000 actinobacteria strains.</title>
        <authorList>
            <person name="Klenk H.-P."/>
        </authorList>
    </citation>
    <scope>NUCLEOTIDE SEQUENCE [LARGE SCALE GENOMIC DNA]</scope>
    <source>
        <strain evidence="1 2">DSM 42178</strain>
    </source>
</reference>
<comment type="caution">
    <text evidence="1">The sequence shown here is derived from an EMBL/GenBank/DDBJ whole genome shotgun (WGS) entry which is preliminary data.</text>
</comment>
<dbReference type="RefSeq" id="WP_179817089.1">
    <property type="nucleotide sequence ID" value="NZ_JACBZD010000002.1"/>
</dbReference>
<proteinExistence type="predicted"/>
<keyword evidence="2" id="KW-1185">Reference proteome</keyword>
<evidence type="ECO:0008006" key="3">
    <source>
        <dbReference type="Google" id="ProtNLM"/>
    </source>
</evidence>
<dbReference type="EMBL" id="JACBZD010000002">
    <property type="protein sequence ID" value="NYI08237.1"/>
    <property type="molecule type" value="Genomic_DNA"/>
</dbReference>
<dbReference type="AlphaFoldDB" id="A0A853A296"/>
<accession>A0A853A296</accession>
<protein>
    <recommendedName>
        <fullName evidence="3">CopG family transcriptional regulator</fullName>
    </recommendedName>
</protein>
<sequence length="99" mass="10737">MTTTEDDYAVGTGPATVISVSMPKGTATALRNHVGKRGISAFVTELVEDELRAAVIDEVVASHVREHGPFPQDVIDHVDADFDFDQTGDRTESHDRRAS</sequence>
<evidence type="ECO:0000313" key="1">
    <source>
        <dbReference type="EMBL" id="NYI08237.1"/>
    </source>
</evidence>